<organism evidence="4 5">
    <name type="scientific">Massilia yuzhufengensis</name>
    <dbReference type="NCBI Taxonomy" id="1164594"/>
    <lineage>
        <taxon>Bacteria</taxon>
        <taxon>Pseudomonadati</taxon>
        <taxon>Pseudomonadota</taxon>
        <taxon>Betaproteobacteria</taxon>
        <taxon>Burkholderiales</taxon>
        <taxon>Oxalobacteraceae</taxon>
        <taxon>Telluria group</taxon>
        <taxon>Massilia</taxon>
    </lineage>
</organism>
<keyword evidence="5" id="KW-1185">Reference proteome</keyword>
<reference evidence="5" key="1">
    <citation type="submission" date="2016-10" db="EMBL/GenBank/DDBJ databases">
        <authorList>
            <person name="Varghese N."/>
            <person name="Submissions S."/>
        </authorList>
    </citation>
    <scope>NUCLEOTIDE SEQUENCE [LARGE SCALE GENOMIC DNA]</scope>
    <source>
        <strain evidence="5">CGMCC 1.12041</strain>
    </source>
</reference>
<proteinExistence type="predicted"/>
<evidence type="ECO:0000313" key="4">
    <source>
        <dbReference type="EMBL" id="SFC30037.1"/>
    </source>
</evidence>
<sequence length="322" mass="33131">MRRVAFVITAIVASSAAHAGIIDLGSTMGGANIYTLGNFSATSSDVEGAVIAGGNVNVSSYSINYNNLAAYGSHAVIAKGDIKLTGGSIDHGKMYAGGTTSLQWAATPESTTSSPFDFGAASAYYLGLSGDLGKVESTGSVSKLWSGVVVSGSGKGGVDVFNVSADMFRYSSSWALDKLIAGQTLIFNVSGQNATFNNGGISFEPLRNYNVLFNFMDAETLNPKGIIGSVLAPKASVTEDWGVINGQVVVGSWNSTIQVNSNHYFKPTDVAGYDDSMPPVVVPETGTPSSDVPEPGTLALMLAGVGMAVAGRRVRSRAATPA</sequence>
<evidence type="ECO:0000313" key="5">
    <source>
        <dbReference type="Proteomes" id="UP000198639"/>
    </source>
</evidence>
<feature type="domain" description="Ice-binding protein C-terminal" evidence="2">
    <location>
        <begin position="291"/>
        <end position="315"/>
    </location>
</feature>
<dbReference type="Proteomes" id="UP000198639">
    <property type="component" value="Unassembled WGS sequence"/>
</dbReference>
<evidence type="ECO:0000256" key="1">
    <source>
        <dbReference type="SAM" id="SignalP"/>
    </source>
</evidence>
<gene>
    <name evidence="4" type="ORF">SAMN05216204_10558</name>
</gene>
<dbReference type="OrthoDB" id="5455375at2"/>
<feature type="chain" id="PRO_5011698452" evidence="1">
    <location>
        <begin position="20"/>
        <end position="322"/>
    </location>
</feature>
<dbReference type="STRING" id="1164594.SAMN05216204_10558"/>
<evidence type="ECO:0000259" key="2">
    <source>
        <dbReference type="Pfam" id="PF07589"/>
    </source>
</evidence>
<protein>
    <submittedName>
        <fullName evidence="4">PEP-CTERM protein-sorting domain-containing protein/choice-of-anchor A domain-containing protein</fullName>
    </submittedName>
</protein>
<name>A0A1I1I156_9BURK</name>
<accession>A0A1I1I156</accession>
<dbReference type="InterPro" id="IPR013424">
    <property type="entry name" value="Ice-binding_C"/>
</dbReference>
<dbReference type="InterPro" id="IPR026588">
    <property type="entry name" value="Choice_anch_A"/>
</dbReference>
<dbReference type="NCBIfam" id="TIGR02595">
    <property type="entry name" value="PEP_CTERM"/>
    <property type="match status" value="1"/>
</dbReference>
<dbReference type="Pfam" id="PF20597">
    <property type="entry name" value="pAdhesive_15"/>
    <property type="match status" value="1"/>
</dbReference>
<dbReference type="AlphaFoldDB" id="A0A1I1I156"/>
<feature type="domain" description="Choice-of-anchor A" evidence="3">
    <location>
        <begin position="32"/>
        <end position="260"/>
    </location>
</feature>
<dbReference type="NCBIfam" id="TIGR04215">
    <property type="entry name" value="choice_anch_A"/>
    <property type="match status" value="1"/>
</dbReference>
<evidence type="ECO:0000259" key="3">
    <source>
        <dbReference type="Pfam" id="PF20597"/>
    </source>
</evidence>
<feature type="signal peptide" evidence="1">
    <location>
        <begin position="1"/>
        <end position="19"/>
    </location>
</feature>
<dbReference type="Pfam" id="PF07589">
    <property type="entry name" value="PEP-CTERM"/>
    <property type="match status" value="1"/>
</dbReference>
<keyword evidence="1" id="KW-0732">Signal</keyword>
<dbReference type="EMBL" id="FOLD01000005">
    <property type="protein sequence ID" value="SFC30037.1"/>
    <property type="molecule type" value="Genomic_DNA"/>
</dbReference>